<protein>
    <submittedName>
        <fullName evidence="2">Recombinase</fullName>
    </submittedName>
</protein>
<evidence type="ECO:0000259" key="1">
    <source>
        <dbReference type="PROSITE" id="PS51737"/>
    </source>
</evidence>
<reference evidence="2 3" key="1">
    <citation type="submission" date="2012-01" db="EMBL/GenBank/DDBJ databases">
        <title>Complete sequence of Desulfotomaculum gibsoniae DSM 7213.</title>
        <authorList>
            <consortium name="US DOE Joint Genome Institute"/>
            <person name="Lucas S."/>
            <person name="Han J."/>
            <person name="Lapidus A."/>
            <person name="Cheng J.-F."/>
            <person name="Goodwin L."/>
            <person name="Pitluck S."/>
            <person name="Peters L."/>
            <person name="Ovchinnikova G."/>
            <person name="Teshima H."/>
            <person name="Detter J.C."/>
            <person name="Han C."/>
            <person name="Tapia R."/>
            <person name="Land M."/>
            <person name="Hauser L."/>
            <person name="Kyrpides N."/>
            <person name="Ivanova N."/>
            <person name="Pagani I."/>
            <person name="Parshina S."/>
            <person name="Plugge C."/>
            <person name="Muyzer G."/>
            <person name="Kuever J."/>
            <person name="Ivanova A."/>
            <person name="Nazina T."/>
            <person name="Klenk H.-P."/>
            <person name="Brambilla E."/>
            <person name="Spring S."/>
            <person name="Stams A.F."/>
            <person name="Woyke T."/>
        </authorList>
    </citation>
    <scope>NUCLEOTIDE SEQUENCE [LARGE SCALE GENOMIC DNA]</scope>
    <source>
        <strain evidence="2 3">DSM 7213</strain>
    </source>
</reference>
<dbReference type="Pfam" id="PF13408">
    <property type="entry name" value="Zn_ribbon_recom"/>
    <property type="match status" value="1"/>
</dbReference>
<dbReference type="InterPro" id="IPR025827">
    <property type="entry name" value="Zn_ribbon_recom_dom"/>
</dbReference>
<dbReference type="PANTHER" id="PTHR30461">
    <property type="entry name" value="DNA-INVERTASE FROM LAMBDOID PROPHAGE"/>
    <property type="match status" value="1"/>
</dbReference>
<accession>R4KJN9</accession>
<dbReference type="PROSITE" id="PS51737">
    <property type="entry name" value="RECOMBINASE_DNA_BIND"/>
    <property type="match status" value="1"/>
</dbReference>
<dbReference type="PANTHER" id="PTHR30461:SF19">
    <property type="entry name" value="SITE-SPECIFIC RECOMBINASE RESOLVASE FAMILY"/>
    <property type="match status" value="1"/>
</dbReference>
<dbReference type="Pfam" id="PF07508">
    <property type="entry name" value="Recombinase"/>
    <property type="match status" value="1"/>
</dbReference>
<dbReference type="GO" id="GO:0003677">
    <property type="term" value="F:DNA binding"/>
    <property type="evidence" value="ECO:0007669"/>
    <property type="project" value="InterPro"/>
</dbReference>
<gene>
    <name evidence="2" type="ORF">Desgi_3518</name>
</gene>
<dbReference type="EMBL" id="CP003273">
    <property type="protein sequence ID" value="AGL02844.1"/>
    <property type="molecule type" value="Genomic_DNA"/>
</dbReference>
<evidence type="ECO:0000313" key="2">
    <source>
        <dbReference type="EMBL" id="AGL02844.1"/>
    </source>
</evidence>
<dbReference type="Gene3D" id="3.90.1750.20">
    <property type="entry name" value="Putative Large Serine Recombinase, Chain B, Domain 2"/>
    <property type="match status" value="1"/>
</dbReference>
<dbReference type="HOGENOM" id="CLU_082115_0_0_9"/>
<dbReference type="eggNOG" id="COG1961">
    <property type="taxonomic scope" value="Bacteria"/>
</dbReference>
<dbReference type="OrthoDB" id="2188903at2"/>
<sequence>MMQRHMPIGYKLVDGKIQLDEPKAAVVKRIFADYLSGVSTSVLAKRLTEMAFPNANNKASWNHGSIGKILENVKYLGDEFYPQMISTELFEHVQKRRKERCDQLGRSIQPNSGNHQYPFTGKLRCGECGEVYRKYIEHCGRPSEKSYWKCKRYIYKNRVCCRCGFLTDEQLEKAFLEAANRIIARIQILDRKPKKEPIPNNPEFNSLDQRIKELEAEGQYSSKELPALVFKRAQALYRTAKINDAEYNTEKIKQAFSGRQLLTEFDEELFLAVIKQITVYADHRLVFEFINGLTMEAGY</sequence>
<dbReference type="InterPro" id="IPR011109">
    <property type="entry name" value="DNA_bind_recombinase_dom"/>
</dbReference>
<dbReference type="KEGG" id="dgi:Desgi_3518"/>
<dbReference type="InterPro" id="IPR050639">
    <property type="entry name" value="SSR_resolvase"/>
</dbReference>
<dbReference type="Proteomes" id="UP000013520">
    <property type="component" value="Chromosome"/>
</dbReference>
<dbReference type="InterPro" id="IPR038109">
    <property type="entry name" value="DNA_bind_recomb_sf"/>
</dbReference>
<name>R4KJN9_9FIRM</name>
<keyword evidence="3" id="KW-1185">Reference proteome</keyword>
<proteinExistence type="predicted"/>
<dbReference type="AlphaFoldDB" id="R4KJN9"/>
<feature type="domain" description="Recombinase" evidence="1">
    <location>
        <begin position="7"/>
        <end position="103"/>
    </location>
</feature>
<evidence type="ECO:0000313" key="3">
    <source>
        <dbReference type="Proteomes" id="UP000013520"/>
    </source>
</evidence>
<organism evidence="2 3">
    <name type="scientific">Desulfoscipio gibsoniae DSM 7213</name>
    <dbReference type="NCBI Taxonomy" id="767817"/>
    <lineage>
        <taxon>Bacteria</taxon>
        <taxon>Bacillati</taxon>
        <taxon>Bacillota</taxon>
        <taxon>Clostridia</taxon>
        <taxon>Eubacteriales</taxon>
        <taxon>Desulfallaceae</taxon>
        <taxon>Desulfoscipio</taxon>
    </lineage>
</organism>
<dbReference type="GO" id="GO:0000150">
    <property type="term" value="F:DNA strand exchange activity"/>
    <property type="evidence" value="ECO:0007669"/>
    <property type="project" value="InterPro"/>
</dbReference>
<dbReference type="STRING" id="767817.Desgi_3518"/>
<dbReference type="RefSeq" id="WP_006520233.1">
    <property type="nucleotide sequence ID" value="NC_021184.1"/>
</dbReference>